<dbReference type="OrthoDB" id="3036022at2"/>
<evidence type="ECO:0000313" key="3">
    <source>
        <dbReference type="Proteomes" id="UP000183028"/>
    </source>
</evidence>
<organism evidence="2 3">
    <name type="scientific">Sharpea azabuensis</name>
    <dbReference type="NCBI Taxonomy" id="322505"/>
    <lineage>
        <taxon>Bacteria</taxon>
        <taxon>Bacillati</taxon>
        <taxon>Bacillota</taxon>
        <taxon>Erysipelotrichia</taxon>
        <taxon>Erysipelotrichales</taxon>
        <taxon>Coprobacillaceae</taxon>
        <taxon>Sharpea</taxon>
    </lineage>
</organism>
<dbReference type="AlphaFoldDB" id="A0A1H6VUD8"/>
<evidence type="ECO:0008006" key="4">
    <source>
        <dbReference type="Google" id="ProtNLM"/>
    </source>
</evidence>
<reference evidence="3" key="1">
    <citation type="submission" date="2016-10" db="EMBL/GenBank/DDBJ databases">
        <authorList>
            <person name="Varghese N."/>
        </authorList>
    </citation>
    <scope>NUCLEOTIDE SEQUENCE [LARGE SCALE GENOMIC DNA]</scope>
    <source>
        <strain evidence="3">DSM 20406</strain>
    </source>
</reference>
<feature type="compositionally biased region" description="Basic residues" evidence="1">
    <location>
        <begin position="170"/>
        <end position="180"/>
    </location>
</feature>
<name>A0A1H6VUD8_9FIRM</name>
<dbReference type="Proteomes" id="UP000183028">
    <property type="component" value="Unassembled WGS sequence"/>
</dbReference>
<gene>
    <name evidence="2" type="ORF">SAMN04487834_104713</name>
</gene>
<protein>
    <recommendedName>
        <fullName evidence="4">DUF2992 family protein</fullName>
    </recommendedName>
</protein>
<feature type="compositionally biased region" description="Basic residues" evidence="1">
    <location>
        <begin position="135"/>
        <end position="150"/>
    </location>
</feature>
<sequence length="180" mass="21349">MLLARVKHRRSVKQPIKETQKDYYYICLKDDIHEGDYVLVEYQVKNHCKSRQGYFGIARVEELLEGDTITLIQSYMPTSFIICRLEKGVDFDGACEQIKALRAQVAEIQKPIRMKEIQDEKVKRRARKMAEIEKARRKKATRKEQGRRHHEALEARYRKKLGQKVEPNFRVKRKKKEASS</sequence>
<dbReference type="EMBL" id="FNYK01000047">
    <property type="protein sequence ID" value="SEJ03635.1"/>
    <property type="molecule type" value="Genomic_DNA"/>
</dbReference>
<keyword evidence="3" id="KW-1185">Reference proteome</keyword>
<proteinExistence type="predicted"/>
<evidence type="ECO:0000256" key="1">
    <source>
        <dbReference type="SAM" id="MobiDB-lite"/>
    </source>
</evidence>
<accession>A0A1H6VUD8</accession>
<evidence type="ECO:0000313" key="2">
    <source>
        <dbReference type="EMBL" id="SEJ03635.1"/>
    </source>
</evidence>
<dbReference type="RefSeq" id="WP_074732462.1">
    <property type="nucleotide sequence ID" value="NZ_FNYK01000047.1"/>
</dbReference>
<feature type="region of interest" description="Disordered" evidence="1">
    <location>
        <begin position="133"/>
        <end position="180"/>
    </location>
</feature>